<dbReference type="Pfam" id="PF12698">
    <property type="entry name" value="ABC2_membrane_3"/>
    <property type="match status" value="1"/>
</dbReference>
<feature type="transmembrane region" description="Helical" evidence="8">
    <location>
        <begin position="148"/>
        <end position="171"/>
    </location>
</feature>
<keyword evidence="6 8" id="KW-1133">Transmembrane helix</keyword>
<dbReference type="PANTHER" id="PTHR30294">
    <property type="entry name" value="MEMBRANE COMPONENT OF ABC TRANSPORTER YHHJ-RELATED"/>
    <property type="match status" value="1"/>
</dbReference>
<comment type="subcellular location">
    <subcellularLocation>
        <location evidence="1">Cell membrane</location>
        <topology evidence="1">Multi-pass membrane protein</topology>
    </subcellularLocation>
</comment>
<dbReference type="PROSITE" id="PS51012">
    <property type="entry name" value="ABC_TM2"/>
    <property type="match status" value="1"/>
</dbReference>
<dbReference type="InterPro" id="IPR047817">
    <property type="entry name" value="ABC2_TM_bact-type"/>
</dbReference>
<reference evidence="10 11" key="1">
    <citation type="submission" date="2023-07" db="EMBL/GenBank/DDBJ databases">
        <title>Bacillus lucianemedeirus sp. nov, a new species isolated from an immunobiological production facility.</title>
        <authorList>
            <person name="Costa L.V."/>
            <person name="Miranda R.V.S.L."/>
            <person name="Brandao M.L.L."/>
            <person name="Reis C.M.F."/>
            <person name="Frazao A.M."/>
            <person name="Cruz F.V."/>
            <person name="Baio P.V.P."/>
            <person name="Veras J.F.C."/>
            <person name="Ramos J.N."/>
            <person name="Vieira V."/>
        </authorList>
    </citation>
    <scope>NUCLEOTIDE SEQUENCE [LARGE SCALE GENOMIC DNA]</scope>
    <source>
        <strain evidence="10 11">B190/17</strain>
    </source>
</reference>
<evidence type="ECO:0000256" key="6">
    <source>
        <dbReference type="ARBA" id="ARBA00022989"/>
    </source>
</evidence>
<proteinExistence type="inferred from homology"/>
<comment type="similarity">
    <text evidence="2">Belongs to the ABC-2 integral membrane protein family.</text>
</comment>
<evidence type="ECO:0000256" key="5">
    <source>
        <dbReference type="ARBA" id="ARBA00022692"/>
    </source>
</evidence>
<evidence type="ECO:0000256" key="2">
    <source>
        <dbReference type="ARBA" id="ARBA00007783"/>
    </source>
</evidence>
<keyword evidence="7 8" id="KW-0472">Membrane</keyword>
<dbReference type="RefSeq" id="WP_404317233.1">
    <property type="nucleotide sequence ID" value="NZ_JAUIYO010000008.1"/>
</dbReference>
<evidence type="ECO:0000256" key="3">
    <source>
        <dbReference type="ARBA" id="ARBA00022448"/>
    </source>
</evidence>
<gene>
    <name evidence="10" type="ORF">QYG89_11040</name>
</gene>
<keyword evidence="3" id="KW-0813">Transport</keyword>
<keyword evidence="5 8" id="KW-0812">Transmembrane</keyword>
<evidence type="ECO:0000256" key="8">
    <source>
        <dbReference type="SAM" id="Phobius"/>
    </source>
</evidence>
<dbReference type="InterPro" id="IPR051449">
    <property type="entry name" value="ABC-2_transporter_component"/>
</dbReference>
<sequence length="342" mass="38871">MRITALVIRILRQIIRDKRTMGLLIFAPILVLTMLYLVFNGSDYTPKMGFVHVPVSIVDHIDTSDAIITEYQTEKEAKEDLSNQKIDGYVIFNNQSPALFLEGSDPTVNESVIKWVQTALEPLQGKENHVRLKMDFLHGSAEMGPFDYFGPVLLGFFVFFFVFLIAGVSFLRERTTGTLERLLSTPLRKWEIVIGYVLGFGIFTMIQATIIAAYAIYVLDMLMKGAFGYVLLITLLLSLTALTLGILLSSFANNELQMIQFIPIVVVPQFFFSGLFNVETISEWLKWIGPITPLYYAADALRDIMIRGYGWENIYKNVLVLLGFSLLFMIVNILALKKYRKI</sequence>
<keyword evidence="11" id="KW-1185">Reference proteome</keyword>
<accession>A0ABW8I9N0</accession>
<dbReference type="InterPro" id="IPR013525">
    <property type="entry name" value="ABC2_TM"/>
</dbReference>
<feature type="transmembrane region" description="Helical" evidence="8">
    <location>
        <begin position="261"/>
        <end position="278"/>
    </location>
</feature>
<name>A0ABW8I9N0_9BACI</name>
<evidence type="ECO:0000259" key="9">
    <source>
        <dbReference type="PROSITE" id="PS51012"/>
    </source>
</evidence>
<keyword evidence="4" id="KW-1003">Cell membrane</keyword>
<dbReference type="PANTHER" id="PTHR30294:SF38">
    <property type="entry name" value="TRANSPORT PERMEASE PROTEIN"/>
    <property type="match status" value="1"/>
</dbReference>
<dbReference type="EMBL" id="JAUIYO010000008">
    <property type="protein sequence ID" value="MFK2826199.1"/>
    <property type="molecule type" value="Genomic_DNA"/>
</dbReference>
<protein>
    <submittedName>
        <fullName evidence="10">ABC transporter permease</fullName>
    </submittedName>
</protein>
<evidence type="ECO:0000313" key="10">
    <source>
        <dbReference type="EMBL" id="MFK2826199.1"/>
    </source>
</evidence>
<evidence type="ECO:0000256" key="7">
    <source>
        <dbReference type="ARBA" id="ARBA00023136"/>
    </source>
</evidence>
<organism evidence="10 11">
    <name type="scientific">Bacillus lumedeiriae</name>
    <dbReference type="NCBI Taxonomy" id="3058829"/>
    <lineage>
        <taxon>Bacteria</taxon>
        <taxon>Bacillati</taxon>
        <taxon>Bacillota</taxon>
        <taxon>Bacilli</taxon>
        <taxon>Bacillales</taxon>
        <taxon>Bacillaceae</taxon>
        <taxon>Bacillus</taxon>
    </lineage>
</organism>
<feature type="transmembrane region" description="Helical" evidence="8">
    <location>
        <begin position="21"/>
        <end position="39"/>
    </location>
</feature>
<feature type="transmembrane region" description="Helical" evidence="8">
    <location>
        <begin position="314"/>
        <end position="336"/>
    </location>
</feature>
<evidence type="ECO:0000256" key="4">
    <source>
        <dbReference type="ARBA" id="ARBA00022475"/>
    </source>
</evidence>
<evidence type="ECO:0000313" key="11">
    <source>
        <dbReference type="Proteomes" id="UP001619911"/>
    </source>
</evidence>
<feature type="transmembrane region" description="Helical" evidence="8">
    <location>
        <begin position="229"/>
        <end position="249"/>
    </location>
</feature>
<feature type="domain" description="ABC transmembrane type-2" evidence="9">
    <location>
        <begin position="113"/>
        <end position="339"/>
    </location>
</feature>
<dbReference type="Proteomes" id="UP001619911">
    <property type="component" value="Unassembled WGS sequence"/>
</dbReference>
<comment type="caution">
    <text evidence="10">The sequence shown here is derived from an EMBL/GenBank/DDBJ whole genome shotgun (WGS) entry which is preliminary data.</text>
</comment>
<evidence type="ECO:0000256" key="1">
    <source>
        <dbReference type="ARBA" id="ARBA00004651"/>
    </source>
</evidence>
<feature type="transmembrane region" description="Helical" evidence="8">
    <location>
        <begin position="192"/>
        <end position="217"/>
    </location>
</feature>